<evidence type="ECO:0000256" key="5">
    <source>
        <dbReference type="ARBA" id="ARBA00023136"/>
    </source>
</evidence>
<protein>
    <submittedName>
        <fullName evidence="10">Trypanosome variant surface glycoprotein (A-type), putative</fullName>
    </submittedName>
</protein>
<dbReference type="GO" id="GO:0098552">
    <property type="term" value="C:side of membrane"/>
    <property type="evidence" value="ECO:0007669"/>
    <property type="project" value="UniProtKB-KW"/>
</dbReference>
<name>A0A1G4ID86_TRYEQ</name>
<dbReference type="Pfam" id="PF00913">
    <property type="entry name" value="Trypan_glycop"/>
    <property type="match status" value="1"/>
</dbReference>
<proteinExistence type="predicted"/>
<dbReference type="InterPro" id="IPR001812">
    <property type="entry name" value="Trypano_VSG_A_N_dom"/>
</dbReference>
<organism evidence="10 11">
    <name type="scientific">Trypanosoma equiperdum</name>
    <dbReference type="NCBI Taxonomy" id="5694"/>
    <lineage>
        <taxon>Eukaryota</taxon>
        <taxon>Discoba</taxon>
        <taxon>Euglenozoa</taxon>
        <taxon>Kinetoplastea</taxon>
        <taxon>Metakinetoplastina</taxon>
        <taxon>Trypanosomatida</taxon>
        <taxon>Trypanosomatidae</taxon>
        <taxon>Trypanosoma</taxon>
    </lineage>
</organism>
<dbReference type="VEuPathDB" id="TriTrypDB:TEOVI_000172000"/>
<evidence type="ECO:0000256" key="3">
    <source>
        <dbReference type="ARBA" id="ARBA00022475"/>
    </source>
</evidence>
<feature type="signal peptide" evidence="8">
    <location>
        <begin position="1"/>
        <end position="18"/>
    </location>
</feature>
<keyword evidence="8" id="KW-0732">Signal</keyword>
<evidence type="ECO:0000256" key="1">
    <source>
        <dbReference type="ARBA" id="ARBA00002523"/>
    </source>
</evidence>
<dbReference type="GO" id="GO:0042783">
    <property type="term" value="P:symbiont-mediated evasion of host immune response"/>
    <property type="evidence" value="ECO:0007669"/>
    <property type="project" value="InterPro"/>
</dbReference>
<dbReference type="GO" id="GO:0005886">
    <property type="term" value="C:plasma membrane"/>
    <property type="evidence" value="ECO:0007669"/>
    <property type="project" value="UniProtKB-SubCell"/>
</dbReference>
<dbReference type="Gene3D" id="1.10.470.10">
    <property type="entry name" value="Variant Surface Glycoprotein, subunit A, domain 2"/>
    <property type="match status" value="1"/>
</dbReference>
<comment type="function">
    <text evidence="1">VSG forms a coat on the surface of the parasite. The trypanosome evades the immune response of the host by expressing a series of antigenically distinct VSGs from an estimated 1000 VSG genes.</text>
</comment>
<dbReference type="RefSeq" id="XP_067081011.1">
    <property type="nucleotide sequence ID" value="XM_067224910.1"/>
</dbReference>
<keyword evidence="3" id="KW-1003">Cell membrane</keyword>
<gene>
    <name evidence="10" type="ORF">TEOVI_000172000</name>
</gene>
<keyword evidence="11" id="KW-1185">Reference proteome</keyword>
<dbReference type="EMBL" id="CZPT02001370">
    <property type="protein sequence ID" value="SCU70147.1"/>
    <property type="molecule type" value="Genomic_DNA"/>
</dbReference>
<evidence type="ECO:0000259" key="9">
    <source>
        <dbReference type="Pfam" id="PF00913"/>
    </source>
</evidence>
<comment type="caution">
    <text evidence="10">The sequence shown here is derived from an EMBL/GenBank/DDBJ whole genome shotgun (WGS) entry which is preliminary data.</text>
</comment>
<accession>A0A1G4ID86</accession>
<evidence type="ECO:0000256" key="8">
    <source>
        <dbReference type="SAM" id="SignalP"/>
    </source>
</evidence>
<dbReference type="SUPFAM" id="SSF58087">
    <property type="entry name" value="Variant surface glycoprotein (N-terminal domain)"/>
    <property type="match status" value="1"/>
</dbReference>
<evidence type="ECO:0000256" key="7">
    <source>
        <dbReference type="ARBA" id="ARBA00023288"/>
    </source>
</evidence>
<dbReference type="Gene3D" id="3.90.150.10">
    <property type="entry name" value="Variant Surface Glycoprotein, subunit A domain 1"/>
    <property type="match status" value="1"/>
</dbReference>
<keyword evidence="6" id="KW-0325">Glycoprotein</keyword>
<comment type="subcellular location">
    <subcellularLocation>
        <location evidence="2">Cell membrane</location>
        <topology evidence="2">Lipid-anchor</topology>
        <topology evidence="2">GPI-anchor</topology>
    </subcellularLocation>
</comment>
<dbReference type="Proteomes" id="UP000195570">
    <property type="component" value="Unassembled WGS sequence"/>
</dbReference>
<reference evidence="10" key="1">
    <citation type="submission" date="2016-09" db="EMBL/GenBank/DDBJ databases">
        <authorList>
            <person name="Hebert L."/>
            <person name="Moumen B."/>
        </authorList>
    </citation>
    <scope>NUCLEOTIDE SEQUENCE [LARGE SCALE GENOMIC DNA]</scope>
    <source>
        <strain evidence="10">OVI</strain>
    </source>
</reference>
<keyword evidence="4" id="KW-0336">GPI-anchor</keyword>
<evidence type="ECO:0000256" key="6">
    <source>
        <dbReference type="ARBA" id="ARBA00023180"/>
    </source>
</evidence>
<evidence type="ECO:0000313" key="10">
    <source>
        <dbReference type="EMBL" id="SCU70147.1"/>
    </source>
</evidence>
<sequence>MSFVLALAFLFGIKQAEAAAGGALKQEKWRPLLTFTSKVAAVPGRALKEINAHADYIKAAAQRQAQIAVYLAAKTDQTALAAYGPFLVAMAALQQHNIDAASDVNAKAIRATAAEEFVRGHIAEFFAIAGGAHGSGSAGCLSTNDENSIVNKAAAVGAAAASLLPPDVTPKADNLEEAATTGFASLTGNTGIKHDELTNDANCKLFSQGADGLVATGTTSDTIDFAAGYLGRHKASGTGVNTNPSNFGDSRTHASGRAPAIKEAFDAITELKTIKANVRQPELTSYTELTTATELKKAIQNIILHKEGEYESGNNGDITAHITKYYKSAEQEFKSKFWGKLKEVKIPKELNNNKDETLEAVTDLSTLAAAFIFYTNKSKTELQTKISELEAKNNKAELKSIEQICNGKTDADTCRQDKNCKYDETKKEEPKCVLSKDGEKEAAKKKQQRNQEEIMGKLTPSAKEKSKKTANLRIVSGRIKGAKITVFFSIRNFLVLLQLSELSSILAF</sequence>
<dbReference type="SUPFAM" id="SSF118251">
    <property type="entry name" value="Variant surface glycoprotein MITAT 1.2, VSG 221, C-terminal domain"/>
    <property type="match status" value="1"/>
</dbReference>
<feature type="chain" id="PRO_5009235554" evidence="8">
    <location>
        <begin position="19"/>
        <end position="508"/>
    </location>
</feature>
<keyword evidence="5" id="KW-0472">Membrane</keyword>
<dbReference type="GeneID" id="92375660"/>
<dbReference type="AlphaFoldDB" id="A0A1G4ID86"/>
<evidence type="ECO:0000313" key="11">
    <source>
        <dbReference type="Proteomes" id="UP000195570"/>
    </source>
</evidence>
<evidence type="ECO:0000256" key="2">
    <source>
        <dbReference type="ARBA" id="ARBA00004609"/>
    </source>
</evidence>
<dbReference type="InterPro" id="IPR027446">
    <property type="entry name" value="VSG_C_dom_sf"/>
</dbReference>
<feature type="domain" description="Trypanosome variant surface glycoprotein A-type N-terminal" evidence="9">
    <location>
        <begin position="9"/>
        <end position="375"/>
    </location>
</feature>
<evidence type="ECO:0000256" key="4">
    <source>
        <dbReference type="ARBA" id="ARBA00022622"/>
    </source>
</evidence>
<keyword evidence="7" id="KW-0449">Lipoprotein</keyword>